<dbReference type="Proteomes" id="UP000054107">
    <property type="component" value="Unassembled WGS sequence"/>
</dbReference>
<dbReference type="AlphaFoldDB" id="A0A0B7MP88"/>
<proteinExistence type="predicted"/>
<reference evidence="1 2" key="1">
    <citation type="submission" date="2014-09" db="EMBL/GenBank/DDBJ databases">
        <authorList>
            <person name="Ellenberger Sabrina"/>
        </authorList>
    </citation>
    <scope>NUCLEOTIDE SEQUENCE [LARGE SCALE GENOMIC DNA]</scope>
    <source>
        <strain evidence="1 2">CBS 412.66</strain>
    </source>
</reference>
<accession>A0A0B7MP88</accession>
<gene>
    <name evidence="1" type="primary">PARPA_01004.1 scaffold 1359</name>
</gene>
<dbReference type="OrthoDB" id="2284113at2759"/>
<protein>
    <recommendedName>
        <fullName evidence="3">ATP-dependent DNA helicase</fullName>
    </recommendedName>
</protein>
<sequence length="122" mass="13838">MYLSKETHLIGNGNVSDTSTEYLNQLKPSGMPPLKLNLKVNQPIIYPRNIASGNNMGRFVYIPRISLYLKEDTFELSRRYALQWPLAKLRVRLLESLWTSPLLMVNCVLAQKTRATALAAST</sequence>
<keyword evidence="2" id="KW-1185">Reference proteome</keyword>
<evidence type="ECO:0000313" key="1">
    <source>
        <dbReference type="EMBL" id="CEP07696.1"/>
    </source>
</evidence>
<name>A0A0B7MP88_9FUNG</name>
<dbReference type="EMBL" id="LN719426">
    <property type="protein sequence ID" value="CEP07696.1"/>
    <property type="molecule type" value="Genomic_DNA"/>
</dbReference>
<evidence type="ECO:0000313" key="2">
    <source>
        <dbReference type="Proteomes" id="UP000054107"/>
    </source>
</evidence>
<organism evidence="1 2">
    <name type="scientific">Parasitella parasitica</name>
    <dbReference type="NCBI Taxonomy" id="35722"/>
    <lineage>
        <taxon>Eukaryota</taxon>
        <taxon>Fungi</taxon>
        <taxon>Fungi incertae sedis</taxon>
        <taxon>Mucoromycota</taxon>
        <taxon>Mucoromycotina</taxon>
        <taxon>Mucoromycetes</taxon>
        <taxon>Mucorales</taxon>
        <taxon>Mucorineae</taxon>
        <taxon>Mucoraceae</taxon>
        <taxon>Parasitella</taxon>
    </lineage>
</organism>
<evidence type="ECO:0008006" key="3">
    <source>
        <dbReference type="Google" id="ProtNLM"/>
    </source>
</evidence>